<dbReference type="RefSeq" id="WP_092913601.1">
    <property type="nucleotide sequence ID" value="NZ_FOXB01000039.1"/>
</dbReference>
<protein>
    <submittedName>
        <fullName evidence="1">Putative amidoligase enzyme</fullName>
    </submittedName>
</protein>
<dbReference type="EMBL" id="FOXB01000039">
    <property type="protein sequence ID" value="SFP76220.1"/>
    <property type="molecule type" value="Genomic_DNA"/>
</dbReference>
<name>A0A1I5SZM6_9BACT</name>
<sequence length="340" mass="39887">MKKIIFKDPPILKNAKGELRKVGFELEYSGLTLEKSAGIIIKEIGGRVEVINPYHYKIKDTKYGTFTLVLDFQFLVESGLNRWVRQIGLEQALEKETIKAIESVIANLSETVVPYEISTSPLPLNSLGVIETIKERLREEGAMGTKAAPFYAFGFHINPEVASITVDEILSTLRAFFLLYDYLVEMIKPDMARRLTPYIDPFDKEYIERVLDPAYDPTMRQLIDDYLDYNPTRNRALDLLPLFAWIDVDHVMGLMEGEKVTARPTYHYRLPNSRVDEVEWKTFEAWNSWVLVERLANDTKALERLRDQYFEYFNSPFFFFQKDEWLEKPFYKKQLKRLKF</sequence>
<reference evidence="1 2" key="1">
    <citation type="submission" date="2016-10" db="EMBL/GenBank/DDBJ databases">
        <authorList>
            <person name="de Groot N.N."/>
        </authorList>
    </citation>
    <scope>NUCLEOTIDE SEQUENCE [LARGE SCALE GENOMIC DNA]</scope>
    <source>
        <strain evidence="1 2">EP1-55-1</strain>
    </source>
</reference>
<evidence type="ECO:0000313" key="1">
    <source>
        <dbReference type="EMBL" id="SFP76220.1"/>
    </source>
</evidence>
<organism evidence="1 2">
    <name type="scientific">Hydrogenimonas thermophila</name>
    <dbReference type="NCBI Taxonomy" id="223786"/>
    <lineage>
        <taxon>Bacteria</taxon>
        <taxon>Pseudomonadati</taxon>
        <taxon>Campylobacterota</taxon>
        <taxon>Epsilonproteobacteria</taxon>
        <taxon>Campylobacterales</taxon>
        <taxon>Hydrogenimonadaceae</taxon>
        <taxon>Hydrogenimonas</taxon>
    </lineage>
</organism>
<dbReference type="Pfam" id="PF12224">
    <property type="entry name" value="Amidoligase_2"/>
    <property type="match status" value="1"/>
</dbReference>
<keyword evidence="1" id="KW-0436">Ligase</keyword>
<dbReference type="Proteomes" id="UP000199227">
    <property type="component" value="Unassembled WGS sequence"/>
</dbReference>
<proteinExistence type="predicted"/>
<evidence type="ECO:0000313" key="2">
    <source>
        <dbReference type="Proteomes" id="UP000199227"/>
    </source>
</evidence>
<dbReference type="OrthoDB" id="5597599at2"/>
<accession>A0A1I5SZM6</accession>
<keyword evidence="2" id="KW-1185">Reference proteome</keyword>
<dbReference type="GO" id="GO:0016874">
    <property type="term" value="F:ligase activity"/>
    <property type="evidence" value="ECO:0007669"/>
    <property type="project" value="UniProtKB-KW"/>
</dbReference>
<gene>
    <name evidence="1" type="ORF">SAMN05216234_1391</name>
</gene>
<dbReference type="AlphaFoldDB" id="A0A1I5SZM6"/>
<dbReference type="STRING" id="223786.SAMN05216234_1391"/>
<dbReference type="InterPro" id="IPR022025">
    <property type="entry name" value="Amidoligase_2"/>
</dbReference>